<organism evidence="1 2">
    <name type="scientific">Daphnia magna</name>
    <dbReference type="NCBI Taxonomy" id="35525"/>
    <lineage>
        <taxon>Eukaryota</taxon>
        <taxon>Metazoa</taxon>
        <taxon>Ecdysozoa</taxon>
        <taxon>Arthropoda</taxon>
        <taxon>Crustacea</taxon>
        <taxon>Branchiopoda</taxon>
        <taxon>Diplostraca</taxon>
        <taxon>Cladocera</taxon>
        <taxon>Anomopoda</taxon>
        <taxon>Daphniidae</taxon>
        <taxon>Daphnia</taxon>
    </lineage>
</organism>
<evidence type="ECO:0000313" key="2">
    <source>
        <dbReference type="Proteomes" id="UP001234178"/>
    </source>
</evidence>
<protein>
    <submittedName>
        <fullName evidence="1">Uncharacterized protein</fullName>
    </submittedName>
</protein>
<proteinExistence type="predicted"/>
<sequence length="84" mass="9624">MRRNDALKITRNTRLHHICGDLAVVITPLQQLNSSCRPISLPTSTEINGYKTRNDRENMLPFDCIGKAVKDNLQCQCLKEKKKK</sequence>
<keyword evidence="2" id="KW-1185">Reference proteome</keyword>
<evidence type="ECO:0000313" key="1">
    <source>
        <dbReference type="EMBL" id="KAK4012040.1"/>
    </source>
</evidence>
<gene>
    <name evidence="1" type="ORF">OUZ56_021142</name>
</gene>
<reference evidence="1 2" key="1">
    <citation type="journal article" date="2023" name="Nucleic Acids Res.">
        <title>The hologenome of Daphnia magna reveals possible DNA methylation and microbiome-mediated evolution of the host genome.</title>
        <authorList>
            <person name="Chaturvedi A."/>
            <person name="Li X."/>
            <person name="Dhandapani V."/>
            <person name="Marshall H."/>
            <person name="Kissane S."/>
            <person name="Cuenca-Cambronero M."/>
            <person name="Asole G."/>
            <person name="Calvet F."/>
            <person name="Ruiz-Romero M."/>
            <person name="Marangio P."/>
            <person name="Guigo R."/>
            <person name="Rago D."/>
            <person name="Mirbahai L."/>
            <person name="Eastwood N."/>
            <person name="Colbourne J.K."/>
            <person name="Zhou J."/>
            <person name="Mallon E."/>
            <person name="Orsini L."/>
        </authorList>
    </citation>
    <scope>NUCLEOTIDE SEQUENCE [LARGE SCALE GENOMIC DNA]</scope>
    <source>
        <strain evidence="1">LRV0_1</strain>
    </source>
</reference>
<dbReference type="Proteomes" id="UP001234178">
    <property type="component" value="Unassembled WGS sequence"/>
</dbReference>
<name>A0ABQ9ZHK3_9CRUS</name>
<comment type="caution">
    <text evidence="1">The sequence shown here is derived from an EMBL/GenBank/DDBJ whole genome shotgun (WGS) entry which is preliminary data.</text>
</comment>
<accession>A0ABQ9ZHK3</accession>
<dbReference type="EMBL" id="JAOYFB010000003">
    <property type="protein sequence ID" value="KAK4012040.1"/>
    <property type="molecule type" value="Genomic_DNA"/>
</dbReference>